<evidence type="ECO:0000313" key="1">
    <source>
        <dbReference type="EMBL" id="CAH9109131.1"/>
    </source>
</evidence>
<sequence length="57" mass="6846">MKIIKTSLRNRMGDDMLSDCLVPYFEKDLFDSVPNEKILQRFQNMRERRQVLPRTTA</sequence>
<proteinExistence type="predicted"/>
<comment type="caution">
    <text evidence="1">The sequence shown here is derived from an EMBL/GenBank/DDBJ whole genome shotgun (WGS) entry which is preliminary data.</text>
</comment>
<keyword evidence="2" id="KW-1185">Reference proteome</keyword>
<evidence type="ECO:0000313" key="2">
    <source>
        <dbReference type="Proteomes" id="UP001152523"/>
    </source>
</evidence>
<dbReference type="PANTHER" id="PTHR11697">
    <property type="entry name" value="GENERAL TRANSCRIPTION FACTOR 2-RELATED ZINC FINGER PROTEIN"/>
    <property type="match status" value="1"/>
</dbReference>
<gene>
    <name evidence="1" type="ORF">CEPIT_LOCUS18594</name>
</gene>
<protein>
    <submittedName>
        <fullName evidence="1">Uncharacterized protein</fullName>
    </submittedName>
</protein>
<dbReference type="AlphaFoldDB" id="A0AAV0DWG8"/>
<accession>A0AAV0DWG8</accession>
<dbReference type="EMBL" id="CAMAPF010000150">
    <property type="protein sequence ID" value="CAH9109131.1"/>
    <property type="molecule type" value="Genomic_DNA"/>
</dbReference>
<name>A0AAV0DWG8_9ASTE</name>
<dbReference type="PANTHER" id="PTHR11697:SF230">
    <property type="entry name" value="ZINC FINGER, MYM DOMAIN CONTAINING 1"/>
    <property type="match status" value="1"/>
</dbReference>
<reference evidence="1" key="1">
    <citation type="submission" date="2022-07" db="EMBL/GenBank/DDBJ databases">
        <authorList>
            <person name="Macas J."/>
            <person name="Novak P."/>
            <person name="Neumann P."/>
        </authorList>
    </citation>
    <scope>NUCLEOTIDE SEQUENCE</scope>
</reference>
<organism evidence="1 2">
    <name type="scientific">Cuscuta epithymum</name>
    <dbReference type="NCBI Taxonomy" id="186058"/>
    <lineage>
        <taxon>Eukaryota</taxon>
        <taxon>Viridiplantae</taxon>
        <taxon>Streptophyta</taxon>
        <taxon>Embryophyta</taxon>
        <taxon>Tracheophyta</taxon>
        <taxon>Spermatophyta</taxon>
        <taxon>Magnoliopsida</taxon>
        <taxon>eudicotyledons</taxon>
        <taxon>Gunneridae</taxon>
        <taxon>Pentapetalae</taxon>
        <taxon>asterids</taxon>
        <taxon>lamiids</taxon>
        <taxon>Solanales</taxon>
        <taxon>Convolvulaceae</taxon>
        <taxon>Cuscuteae</taxon>
        <taxon>Cuscuta</taxon>
        <taxon>Cuscuta subgen. Cuscuta</taxon>
    </lineage>
</organism>
<dbReference type="InterPro" id="IPR055298">
    <property type="entry name" value="AtLOH3-like"/>
</dbReference>
<dbReference type="Proteomes" id="UP001152523">
    <property type="component" value="Unassembled WGS sequence"/>
</dbReference>